<accession>A0A183D9Y9</accession>
<sequence>LYFQEEQLLQKKSKRDNANEVEIIKEFSGGYCSSIRFGLRIWYYQPWSEETRQPLGEHWMVTRANKHWFYGTFLNEETAVEFFGDSSEPRRENVVMIRGWFPRICARKL</sequence>
<proteinExistence type="predicted"/>
<reference evidence="1" key="1">
    <citation type="submission" date="2016-06" db="UniProtKB">
        <authorList>
            <consortium name="WormBaseParasite"/>
        </authorList>
    </citation>
    <scope>IDENTIFICATION</scope>
</reference>
<dbReference type="AlphaFoldDB" id="A0A183D9Y9"/>
<name>A0A183D9Y9_9BILA</name>
<organism evidence="1">
    <name type="scientific">Gongylonema pulchrum</name>
    <dbReference type="NCBI Taxonomy" id="637853"/>
    <lineage>
        <taxon>Eukaryota</taxon>
        <taxon>Metazoa</taxon>
        <taxon>Ecdysozoa</taxon>
        <taxon>Nematoda</taxon>
        <taxon>Chromadorea</taxon>
        <taxon>Rhabditida</taxon>
        <taxon>Spirurina</taxon>
        <taxon>Spiruromorpha</taxon>
        <taxon>Spiruroidea</taxon>
        <taxon>Gongylonematidae</taxon>
        <taxon>Gongylonema</taxon>
    </lineage>
</organism>
<evidence type="ECO:0000313" key="1">
    <source>
        <dbReference type="WBParaSite" id="GPUH_0000553701-mRNA-1"/>
    </source>
</evidence>
<dbReference type="WBParaSite" id="GPUH_0000553701-mRNA-1">
    <property type="protein sequence ID" value="GPUH_0000553701-mRNA-1"/>
    <property type="gene ID" value="GPUH_0000553701"/>
</dbReference>
<protein>
    <submittedName>
        <fullName evidence="1">FBA domain-containing protein</fullName>
    </submittedName>
</protein>